<dbReference type="EMBL" id="QLNQ01000029">
    <property type="protein sequence ID" value="RCK56129.1"/>
    <property type="molecule type" value="Genomic_DNA"/>
</dbReference>
<protein>
    <submittedName>
        <fullName evidence="2">Uncharacterized protein</fullName>
    </submittedName>
</protein>
<keyword evidence="3" id="KW-1185">Reference proteome</keyword>
<sequence length="147" mass="16388">MKQGGFGPPEISCGGGLDNPWLGGGASDVKDLDVDCVISWERRRLAAEIEQSLCFTESHLFEGSFWLLMEVYKHCYQYGEADETCSTRCKNSRRNCGRNPATFPVPPEMPPSSAQHPPKQRIPVRENKRSQFAAWAPTNSLNHCTGD</sequence>
<accession>A0A367XRW3</accession>
<reference evidence="2 3" key="1">
    <citation type="submission" date="2018-06" db="EMBL/GenBank/DDBJ databases">
        <title>Whole genome sequencing of Candida tropicalis (genome annotated by CSBL at Korea University).</title>
        <authorList>
            <person name="Ahn J."/>
        </authorList>
    </citation>
    <scope>NUCLEOTIDE SEQUENCE [LARGE SCALE GENOMIC DNA]</scope>
    <source>
        <strain evidence="2 3">ATCC 20962</strain>
    </source>
</reference>
<proteinExistence type="predicted"/>
<dbReference type="AlphaFoldDB" id="A0A367XRW3"/>
<comment type="caution">
    <text evidence="2">The sequence shown here is derived from an EMBL/GenBank/DDBJ whole genome shotgun (WGS) entry which is preliminary data.</text>
</comment>
<evidence type="ECO:0000256" key="1">
    <source>
        <dbReference type="SAM" id="MobiDB-lite"/>
    </source>
</evidence>
<feature type="region of interest" description="Disordered" evidence="1">
    <location>
        <begin position="100"/>
        <end position="129"/>
    </location>
</feature>
<evidence type="ECO:0000313" key="3">
    <source>
        <dbReference type="Proteomes" id="UP000253472"/>
    </source>
</evidence>
<evidence type="ECO:0000313" key="2">
    <source>
        <dbReference type="EMBL" id="RCK56129.1"/>
    </source>
</evidence>
<organism evidence="2 3">
    <name type="scientific">Candida viswanathii</name>
    <dbReference type="NCBI Taxonomy" id="5486"/>
    <lineage>
        <taxon>Eukaryota</taxon>
        <taxon>Fungi</taxon>
        <taxon>Dikarya</taxon>
        <taxon>Ascomycota</taxon>
        <taxon>Saccharomycotina</taxon>
        <taxon>Pichiomycetes</taxon>
        <taxon>Debaryomycetaceae</taxon>
        <taxon>Candida/Lodderomyces clade</taxon>
        <taxon>Candida</taxon>
    </lineage>
</organism>
<dbReference type="Proteomes" id="UP000253472">
    <property type="component" value="Unassembled WGS sequence"/>
</dbReference>
<name>A0A367XRW3_9ASCO</name>
<gene>
    <name evidence="2" type="ORF">Cantr_05658</name>
</gene>